<gene>
    <name evidence="1" type="ORF">CEY02_11800</name>
</gene>
<comment type="caution">
    <text evidence="1">The sequence shown here is derived from an EMBL/GenBank/DDBJ whole genome shotgun (WGS) entry which is preliminary data.</text>
</comment>
<evidence type="ECO:0000313" key="2">
    <source>
        <dbReference type="Proteomes" id="UP000228754"/>
    </source>
</evidence>
<dbReference type="OrthoDB" id="80999at2"/>
<dbReference type="InterPro" id="IPR020323">
    <property type="entry name" value="DUF2716"/>
</dbReference>
<proteinExistence type="predicted"/>
<protein>
    <recommendedName>
        <fullName evidence="3">DUF2716 domain-containing protein</fullName>
    </recommendedName>
</protein>
<reference evidence="1 2" key="1">
    <citation type="submission" date="2017-06" db="EMBL/GenBank/DDBJ databases">
        <title>Draft Genome Sequence of Bacillus sp Strain 36R Isolated from saline sediment at Atanasia, Sonora, Mexico.</title>
        <authorList>
            <person name="Sanchez Diaz R."/>
            <person name="Quiroz Macias M.E."/>
            <person name="Ibarra Gamez J.C."/>
            <person name="Enciso Ibarra J."/>
            <person name="Gomez Gil B."/>
            <person name="Galaviz Silva L."/>
        </authorList>
    </citation>
    <scope>NUCLEOTIDE SEQUENCE [LARGE SCALE GENOMIC DNA]</scope>
    <source>
        <strain evidence="1 2">36R_ATNSAL</strain>
    </source>
</reference>
<dbReference type="Proteomes" id="UP000228754">
    <property type="component" value="Unassembled WGS sequence"/>
</dbReference>
<dbReference type="EMBL" id="NKHG01000084">
    <property type="protein sequence ID" value="PCK20724.1"/>
    <property type="molecule type" value="Genomic_DNA"/>
</dbReference>
<sequence>MNWDILTDKKNDELWNIVHKKIKWNPGSKFVKIKPPKPYKRFYIKMRDRNTKYNLNELEEFECDILTFFKKCTDLNERIYALEWQHSGYSFSPHLPMELDDFGEWLIPPYPDGDYRFFFKADLEWGMLGDPVQHQIVIYGESLLLEIEKSKPKILKDRKNSFFRFVKTELF</sequence>
<dbReference type="AlphaFoldDB" id="A0A2A5ITL5"/>
<accession>A0A2A5ITL5</accession>
<dbReference type="Pfam" id="PF10898">
    <property type="entry name" value="DUF2716"/>
    <property type="match status" value="1"/>
</dbReference>
<name>A0A2A5ITL5_BACPU</name>
<organism evidence="1 2">
    <name type="scientific">Bacillus pumilus</name>
    <name type="common">Bacillus mesentericus</name>
    <dbReference type="NCBI Taxonomy" id="1408"/>
    <lineage>
        <taxon>Bacteria</taxon>
        <taxon>Bacillati</taxon>
        <taxon>Bacillota</taxon>
        <taxon>Bacilli</taxon>
        <taxon>Bacillales</taxon>
        <taxon>Bacillaceae</taxon>
        <taxon>Bacillus</taxon>
    </lineage>
</organism>
<evidence type="ECO:0000313" key="1">
    <source>
        <dbReference type="EMBL" id="PCK20724.1"/>
    </source>
</evidence>
<evidence type="ECO:0008006" key="3">
    <source>
        <dbReference type="Google" id="ProtNLM"/>
    </source>
</evidence>